<organism evidence="3 4">
    <name type="scientific">Emticicia agri</name>
    <dbReference type="NCBI Taxonomy" id="2492393"/>
    <lineage>
        <taxon>Bacteria</taxon>
        <taxon>Pseudomonadati</taxon>
        <taxon>Bacteroidota</taxon>
        <taxon>Cytophagia</taxon>
        <taxon>Cytophagales</taxon>
        <taxon>Leadbetterellaceae</taxon>
        <taxon>Emticicia</taxon>
    </lineage>
</organism>
<accession>A0A4Q5M4N3</accession>
<dbReference type="InterPro" id="IPR052369">
    <property type="entry name" value="UG_Glycosaminoglycan_Hydrolase"/>
</dbReference>
<gene>
    <name evidence="3" type="ORF">EWM59_03995</name>
</gene>
<protein>
    <submittedName>
        <fullName evidence="3">Glycosyl hydrolase</fullName>
    </submittedName>
</protein>
<dbReference type="PANTHER" id="PTHR36845">
    <property type="entry name" value="HYDROLASE, PUTATIVE (AFU_ORTHOLOGUE AFUA_7G05090)-RELATED"/>
    <property type="match status" value="1"/>
</dbReference>
<reference evidence="3 4" key="1">
    <citation type="submission" date="2019-02" db="EMBL/GenBank/DDBJ databases">
        <title>Bacterial novel species Emticicia sp. 17J42-9 isolated from soil.</title>
        <authorList>
            <person name="Jung H.-Y."/>
        </authorList>
    </citation>
    <scope>NUCLEOTIDE SEQUENCE [LARGE SCALE GENOMIC DNA]</scope>
    <source>
        <strain evidence="3 4">17J42-9</strain>
    </source>
</reference>
<evidence type="ECO:0000313" key="4">
    <source>
        <dbReference type="Proteomes" id="UP000293162"/>
    </source>
</evidence>
<dbReference type="EMBL" id="SEWF01000004">
    <property type="protein sequence ID" value="RYU97079.1"/>
    <property type="molecule type" value="Genomic_DNA"/>
</dbReference>
<dbReference type="RefSeq" id="WP_130019656.1">
    <property type="nucleotide sequence ID" value="NZ_SEWF01000004.1"/>
</dbReference>
<dbReference type="Proteomes" id="UP000293162">
    <property type="component" value="Unassembled WGS sequence"/>
</dbReference>
<keyword evidence="1 3" id="KW-0378">Hydrolase</keyword>
<evidence type="ECO:0000313" key="3">
    <source>
        <dbReference type="EMBL" id="RYU97079.1"/>
    </source>
</evidence>
<comment type="similarity">
    <text evidence="2">Belongs to the glycosyl hydrolase 88 family.</text>
</comment>
<dbReference type="InterPro" id="IPR012341">
    <property type="entry name" value="6hp_glycosidase-like_sf"/>
</dbReference>
<name>A0A4Q5M4N3_9BACT</name>
<dbReference type="AlphaFoldDB" id="A0A4Q5M4N3"/>
<keyword evidence="4" id="KW-1185">Reference proteome</keyword>
<dbReference type="PANTHER" id="PTHR36845:SF1">
    <property type="entry name" value="HYDROLASE, PUTATIVE (AFU_ORTHOLOGUE AFUA_7G05090)-RELATED"/>
    <property type="match status" value="1"/>
</dbReference>
<proteinExistence type="inferred from homology"/>
<dbReference type="Gene3D" id="1.50.10.10">
    <property type="match status" value="1"/>
</dbReference>
<evidence type="ECO:0000256" key="2">
    <source>
        <dbReference type="ARBA" id="ARBA00038358"/>
    </source>
</evidence>
<dbReference type="SUPFAM" id="SSF48208">
    <property type="entry name" value="Six-hairpin glycosidases"/>
    <property type="match status" value="1"/>
</dbReference>
<dbReference type="GO" id="GO:0000272">
    <property type="term" value="P:polysaccharide catabolic process"/>
    <property type="evidence" value="ECO:0007669"/>
    <property type="project" value="TreeGrafter"/>
</dbReference>
<sequence length="461" mass="52195">MIRINYQLKPTDLADKLKRFWELSGEKISSIEQNYDVAKGSPVFTAAGKYTTRGWTEWTQGFQFGSAILQFDATGETKFLEMGRQKTVEVMAPHISHIGVHDHGFNNVSTYGNLLRLMQEGKIEPNKWEKNFYELALKISGSVQASRWTPIKTGGFIHSFNGPHSLFVDTIRSCRALMLSYKLGHVFQAEGDAKISLLERSLAHIKATADYSVFYGEGRDSYDIWGRTAHESIFNTKDGNFRCPNSQQGYTGFTTWTRGLAWAICGFPEELEFLSILKDEELEPYGGRIVIENYMLRAARATCDFYIEHTPVDGVPYWDTGAPNLHKLGDYLSKPANPYNEYEPVDSSAAAIAAQGLLRLGRYLINKGETEAGEKYWQTGLTVLDAIFQEPYLSTSPTHQGILLHSIYHQPNGWDYVPAGSPIAYGESSMWGDYHAREVALYLQKIIDNDTYYTFYNCLDR</sequence>
<comment type="caution">
    <text evidence="3">The sequence shown here is derived from an EMBL/GenBank/DDBJ whole genome shotgun (WGS) entry which is preliminary data.</text>
</comment>
<dbReference type="InterPro" id="IPR008928">
    <property type="entry name" value="6-hairpin_glycosidase_sf"/>
</dbReference>
<dbReference type="OrthoDB" id="428577at2"/>
<evidence type="ECO:0000256" key="1">
    <source>
        <dbReference type="ARBA" id="ARBA00022801"/>
    </source>
</evidence>
<dbReference type="GO" id="GO:0052757">
    <property type="term" value="F:chondroitin hydrolase activity"/>
    <property type="evidence" value="ECO:0007669"/>
    <property type="project" value="TreeGrafter"/>
</dbReference>